<evidence type="ECO:0000313" key="4">
    <source>
        <dbReference type="Proteomes" id="UP001558652"/>
    </source>
</evidence>
<evidence type="ECO:0000256" key="2">
    <source>
        <dbReference type="SAM" id="Phobius"/>
    </source>
</evidence>
<comment type="caution">
    <text evidence="3">The sequence shown here is derived from an EMBL/GenBank/DDBJ whole genome shotgun (WGS) entry which is preliminary data.</text>
</comment>
<reference evidence="3 4" key="1">
    <citation type="submission" date="2024-07" db="EMBL/GenBank/DDBJ databases">
        <title>Chromosome-level genome assembly of the water stick insect Ranatra chinensis (Heteroptera: Nepidae).</title>
        <authorList>
            <person name="Liu X."/>
        </authorList>
    </citation>
    <scope>NUCLEOTIDE SEQUENCE [LARGE SCALE GENOMIC DNA]</scope>
    <source>
        <strain evidence="3">Cailab_2021Rc</strain>
        <tissue evidence="3">Muscle</tissue>
    </source>
</reference>
<name>A0ABD0YWI2_9HEMI</name>
<dbReference type="EMBL" id="JBFDAA010000001">
    <property type="protein sequence ID" value="KAL1140304.1"/>
    <property type="molecule type" value="Genomic_DNA"/>
</dbReference>
<proteinExistence type="predicted"/>
<sequence>MASKRRNMFRKNKTQETTENDGVCLVNIRLSKELISALGHETRSAGRHEALNPQGDKEIAKIRSEEREGRERSGDEKEEIARGGMLVVGAVSLLVAASIGVALVTPRDSLRHPPRSARDTPVVVLIATRPDAHTPDLNLPENVSLLPVHQEYADPNRFRLIVIFVGADGIVAHVTVRMGLISGLRMLFHPQPLSDSVRRS</sequence>
<gene>
    <name evidence="3" type="ORF">AAG570_000236</name>
</gene>
<evidence type="ECO:0000256" key="1">
    <source>
        <dbReference type="SAM" id="MobiDB-lite"/>
    </source>
</evidence>
<keyword evidence="2" id="KW-0812">Transmembrane</keyword>
<dbReference type="Proteomes" id="UP001558652">
    <property type="component" value="Unassembled WGS sequence"/>
</dbReference>
<keyword evidence="4" id="KW-1185">Reference proteome</keyword>
<accession>A0ABD0YWI2</accession>
<feature type="transmembrane region" description="Helical" evidence="2">
    <location>
        <begin position="158"/>
        <end position="176"/>
    </location>
</feature>
<keyword evidence="2" id="KW-0472">Membrane</keyword>
<keyword evidence="2" id="KW-1133">Transmembrane helix</keyword>
<protein>
    <submittedName>
        <fullName evidence="3">Uncharacterized protein</fullName>
    </submittedName>
</protein>
<feature type="transmembrane region" description="Helical" evidence="2">
    <location>
        <begin position="80"/>
        <end position="104"/>
    </location>
</feature>
<evidence type="ECO:0000313" key="3">
    <source>
        <dbReference type="EMBL" id="KAL1140304.1"/>
    </source>
</evidence>
<dbReference type="AlphaFoldDB" id="A0ABD0YWI2"/>
<feature type="region of interest" description="Disordered" evidence="1">
    <location>
        <begin position="41"/>
        <end position="78"/>
    </location>
</feature>
<organism evidence="3 4">
    <name type="scientific">Ranatra chinensis</name>
    <dbReference type="NCBI Taxonomy" id="642074"/>
    <lineage>
        <taxon>Eukaryota</taxon>
        <taxon>Metazoa</taxon>
        <taxon>Ecdysozoa</taxon>
        <taxon>Arthropoda</taxon>
        <taxon>Hexapoda</taxon>
        <taxon>Insecta</taxon>
        <taxon>Pterygota</taxon>
        <taxon>Neoptera</taxon>
        <taxon>Paraneoptera</taxon>
        <taxon>Hemiptera</taxon>
        <taxon>Heteroptera</taxon>
        <taxon>Panheteroptera</taxon>
        <taxon>Nepomorpha</taxon>
        <taxon>Nepidae</taxon>
        <taxon>Ranatrinae</taxon>
        <taxon>Ranatra</taxon>
    </lineage>
</organism>